<keyword evidence="6" id="KW-1185">Reference proteome</keyword>
<proteinExistence type="inferred from homology"/>
<gene>
    <name evidence="5" type="primary">virB4</name>
    <name evidence="5" type="ORF">GMJLKIPL_4317</name>
</gene>
<dbReference type="SMART" id="SM00382">
    <property type="entry name" value="AAA"/>
    <property type="match status" value="1"/>
</dbReference>
<organism evidence="5 6">
    <name type="scientific">Methylobacterium isbiliense</name>
    <dbReference type="NCBI Taxonomy" id="315478"/>
    <lineage>
        <taxon>Bacteria</taxon>
        <taxon>Pseudomonadati</taxon>
        <taxon>Pseudomonadota</taxon>
        <taxon>Alphaproteobacteria</taxon>
        <taxon>Hyphomicrobiales</taxon>
        <taxon>Methylobacteriaceae</taxon>
        <taxon>Methylobacterium</taxon>
    </lineage>
</organism>
<comment type="caution">
    <text evidence="5">The sequence shown here is derived from an EMBL/GenBank/DDBJ whole genome shotgun (WGS) entry which is preliminary data.</text>
</comment>
<dbReference type="InterPro" id="IPR018145">
    <property type="entry name" value="CagE_TrbE_VirB_cntrl_dom"/>
</dbReference>
<dbReference type="NCBIfam" id="NF010404">
    <property type="entry name" value="PRK13830.1"/>
    <property type="match status" value="1"/>
</dbReference>
<dbReference type="InterPro" id="IPR027417">
    <property type="entry name" value="P-loop_NTPase"/>
</dbReference>
<reference evidence="5" key="1">
    <citation type="journal article" date="2021" name="Front. Microbiol.">
        <title>Comprehensive Comparative Genomics and Phenotyping of Methylobacterium Species.</title>
        <authorList>
            <person name="Alessa O."/>
            <person name="Ogura Y."/>
            <person name="Fujitani Y."/>
            <person name="Takami H."/>
            <person name="Hayashi T."/>
            <person name="Sahin N."/>
            <person name="Tani A."/>
        </authorList>
    </citation>
    <scope>NUCLEOTIDE SEQUENCE</scope>
    <source>
        <strain evidence="5">DSM 17168</strain>
    </source>
</reference>
<dbReference type="EMBL" id="BPQQ01000054">
    <property type="protein sequence ID" value="GJE02370.1"/>
    <property type="molecule type" value="Genomic_DNA"/>
</dbReference>
<accession>A0ABQ4SGM2</accession>
<dbReference type="SUPFAM" id="SSF52540">
    <property type="entry name" value="P-loop containing nucleoside triphosphate hydrolases"/>
    <property type="match status" value="1"/>
</dbReference>
<evidence type="ECO:0000259" key="4">
    <source>
        <dbReference type="SMART" id="SM00382"/>
    </source>
</evidence>
<name>A0ABQ4SGM2_9HYPH</name>
<dbReference type="Pfam" id="PF03135">
    <property type="entry name" value="CagE_TrbE_VirB"/>
    <property type="match status" value="1"/>
</dbReference>
<keyword evidence="2" id="KW-0547">Nucleotide-binding</keyword>
<evidence type="ECO:0000256" key="2">
    <source>
        <dbReference type="ARBA" id="ARBA00022741"/>
    </source>
</evidence>
<evidence type="ECO:0000256" key="3">
    <source>
        <dbReference type="ARBA" id="ARBA00022840"/>
    </source>
</evidence>
<dbReference type="PANTHER" id="PTHR30121">
    <property type="entry name" value="UNCHARACTERIZED PROTEIN YJGR-RELATED"/>
    <property type="match status" value="1"/>
</dbReference>
<evidence type="ECO:0000313" key="6">
    <source>
        <dbReference type="Proteomes" id="UP001055153"/>
    </source>
</evidence>
<dbReference type="InterPro" id="IPR051162">
    <property type="entry name" value="T4SS_component"/>
</dbReference>
<comment type="similarity">
    <text evidence="1">Belongs to the TrbE/VirB4 family.</text>
</comment>
<sequence>MLALKQYRSHKRGFSDLLNYAAVVEDGIVLNKDGSLMTAWQYDGPDTESATALERDHLSAQLNAILARLGTGYMLHVDAIRTPAVSYPDPFRSAFPDWVSRAIDDERRARFQAAGSFFESRHVFVLTYNPPDMRASKVASMMYTETGGRRESYADAMLRTFKRTCEEIEKALDNFFRVEPLGAVEVMDDQGRRLVFDRLLQHLNFCITGNDHPIALPPIPMYLDAVLGDEFVSAITPMIGDKYIVVVAIDGFPSDSHSGILNVLDQLAIPYRWSTRFIGLDNIDVQKHFAKHRRKWAQKTRSFLNQVFNPHGGVVDQDAVTMVGEVESAMSEAASNLVTYGYYTPNIVIHSTDLHQAEQDAQAVRKELQRIGFSARIETINATEAYLGSLPGHGVQNIRRPLIHTFNLADMLPINAVWAGHAVNPCPFYPPDSPPLMQVATTGSTPMRVNLHSGDLGHTAIFGPTGSGKSTLLGLIAAQFRRYPEAQVFAVDKGRSMLPLTLAVGGKHYDIGGSDGTLAFCPLASVETDADQAWAAEWVSTLVELQNVTLTPELRNEIQRALTITRQSRTAKTLSDFRTTLQSKELREAIEPYTMEGPLGSLLDSEADTLDFEAFQTFEIEELMAMGDRIVMPVLLYLFHRMEGRLEGQPSLFIIDEAWIALGHPTFRDKVREWLKVLRKANCAVVLATQSLSDAARSGIVDVIKESCPTKIFLPNHAAKEAGTVDFYSDFGLNERQIEIVASATPKQHYYLVQPDGRRLFDLALGPVALSFVGATGKDDLRRVCELEARFGSDWPARWLNERGL</sequence>
<dbReference type="CDD" id="cd01127">
    <property type="entry name" value="TrwB_TraG_TraD_VirD4"/>
    <property type="match status" value="1"/>
</dbReference>
<dbReference type="Gene3D" id="3.40.50.300">
    <property type="entry name" value="P-loop containing nucleotide triphosphate hydrolases"/>
    <property type="match status" value="1"/>
</dbReference>
<dbReference type="InterPro" id="IPR043964">
    <property type="entry name" value="P-loop_TraG"/>
</dbReference>
<keyword evidence="3" id="KW-0067">ATP-binding</keyword>
<dbReference type="CDD" id="cd00267">
    <property type="entry name" value="ABC_ATPase"/>
    <property type="match status" value="1"/>
</dbReference>
<dbReference type="Pfam" id="PF19044">
    <property type="entry name" value="P-loop_TraG"/>
    <property type="match status" value="1"/>
</dbReference>
<dbReference type="RefSeq" id="WP_238238414.1">
    <property type="nucleotide sequence ID" value="NZ_BPQQ01000054.1"/>
</dbReference>
<reference evidence="5" key="2">
    <citation type="submission" date="2021-08" db="EMBL/GenBank/DDBJ databases">
        <authorList>
            <person name="Tani A."/>
            <person name="Ola A."/>
            <person name="Ogura Y."/>
            <person name="Katsura K."/>
            <person name="Hayashi T."/>
        </authorList>
    </citation>
    <scope>NUCLEOTIDE SEQUENCE</scope>
    <source>
        <strain evidence="5">DSM 17168</strain>
    </source>
</reference>
<dbReference type="InterPro" id="IPR003593">
    <property type="entry name" value="AAA+_ATPase"/>
</dbReference>
<feature type="domain" description="AAA+ ATPase" evidence="4">
    <location>
        <begin position="455"/>
        <end position="707"/>
    </location>
</feature>
<evidence type="ECO:0000256" key="1">
    <source>
        <dbReference type="ARBA" id="ARBA00006512"/>
    </source>
</evidence>
<dbReference type="PANTHER" id="PTHR30121:SF12">
    <property type="entry name" value="TYPE IV SECRETION SYSTEM PROTEIN CAGE"/>
    <property type="match status" value="1"/>
</dbReference>
<protein>
    <submittedName>
        <fullName evidence="5">Type IV secretion system protein virB4</fullName>
    </submittedName>
</protein>
<dbReference type="Proteomes" id="UP001055153">
    <property type="component" value="Unassembled WGS sequence"/>
</dbReference>
<evidence type="ECO:0000313" key="5">
    <source>
        <dbReference type="EMBL" id="GJE02370.1"/>
    </source>
</evidence>